<accession>A0A017RUN9</accession>
<gene>
    <name evidence="1" type="ORF">Q428_08365</name>
</gene>
<comment type="caution">
    <text evidence="1">The sequence shown here is derived from an EMBL/GenBank/DDBJ whole genome shotgun (WGS) entry which is preliminary data.</text>
</comment>
<evidence type="ECO:0000313" key="2">
    <source>
        <dbReference type="Proteomes" id="UP000019681"/>
    </source>
</evidence>
<protein>
    <submittedName>
        <fullName evidence="1">Uncharacterized protein</fullName>
    </submittedName>
</protein>
<proteinExistence type="predicted"/>
<organism evidence="1 2">
    <name type="scientific">Fervidicella metallireducens AeB</name>
    <dbReference type="NCBI Taxonomy" id="1403537"/>
    <lineage>
        <taxon>Bacteria</taxon>
        <taxon>Bacillati</taxon>
        <taxon>Bacillota</taxon>
        <taxon>Clostridia</taxon>
        <taxon>Eubacteriales</taxon>
        <taxon>Clostridiaceae</taxon>
        <taxon>Fervidicella</taxon>
    </lineage>
</organism>
<name>A0A017RUN9_9CLOT</name>
<keyword evidence="2" id="KW-1185">Reference proteome</keyword>
<dbReference type="OrthoDB" id="1738242at2"/>
<dbReference type="RefSeq" id="WP_035379839.1">
    <property type="nucleotide sequence ID" value="NZ_AZQP01000022.1"/>
</dbReference>
<dbReference type="AlphaFoldDB" id="A0A017RUN9"/>
<reference evidence="1 2" key="1">
    <citation type="journal article" date="2014" name="Genome Announc.">
        <title>Draft Genome Sequence of Fervidicella metallireducens Strain AeBT, an Iron-Reducing Thermoanaerobe from the Great Artesian Basin.</title>
        <authorList>
            <person name="Patel B.K."/>
        </authorList>
    </citation>
    <scope>NUCLEOTIDE SEQUENCE [LARGE SCALE GENOMIC DNA]</scope>
    <source>
        <strain evidence="1 2">AeB</strain>
    </source>
</reference>
<sequence length="216" mass="25090">MIQIDDAGSGSLVGGTMIGVMRVETKDFYSDVIPIKYFTSPNFEEKKYTDFCISIIDDSFKALGVEKNELIQICQGYIFDKVRKYLADNGYSVVSTKISEPLQSIIEENFMDYVIGLGIPLDYLQYTKYPFHFHRLLKWVFADIKTREKLCKTGWKSWKKYKDIKISHYSDVLLGGNYRCLKCGNIIETPCKIKIIKFTTNHDYFIYVHDNCHSSQ</sequence>
<dbReference type="EMBL" id="AZQP01000022">
    <property type="protein sequence ID" value="EYE88402.1"/>
    <property type="molecule type" value="Genomic_DNA"/>
</dbReference>
<evidence type="ECO:0000313" key="1">
    <source>
        <dbReference type="EMBL" id="EYE88402.1"/>
    </source>
</evidence>
<dbReference type="Proteomes" id="UP000019681">
    <property type="component" value="Unassembled WGS sequence"/>
</dbReference>